<sequence>MSTVYVAHKQDPLSDDMQAYDTYAPAPDVNSRSQNPSGINIYGALPQFHWGQWWSPTEDASFAESTNMTTPNVFAQEESQYNYTYDPETSTQWDSPATSTQSYPVPSPVTDPTSLDMPVGDTESRRGSSSTGSEKRKRKRNTAKPAASKSTRRAPTKTIKQDAAPEKPKGRGSQAKPASQPTKQSSPQLDDGLDEYSKRIQERNRVASNKFRIKKREDAKRLQADEENMEQTNRKLSSSVSDLTQQVYELKMKLLQHTDCDCYLIQEYIANEANRYICDLGGDKEAADNCASSSLPFTSLPIMFLNKSESLYMTRIRETMTPNPNITIRYDTTMT</sequence>
<dbReference type="Gene3D" id="1.20.5.170">
    <property type="match status" value="1"/>
</dbReference>
<dbReference type="PRINTS" id="PR00043">
    <property type="entry name" value="LEUZIPPRJUN"/>
</dbReference>
<dbReference type="InterPro" id="IPR051027">
    <property type="entry name" value="bZIP_transcription_factors"/>
</dbReference>
<evidence type="ECO:0000313" key="9">
    <source>
        <dbReference type="Proteomes" id="UP000219369"/>
    </source>
</evidence>
<dbReference type="GO" id="GO:0003700">
    <property type="term" value="F:DNA-binding transcription factor activity"/>
    <property type="evidence" value="ECO:0007669"/>
    <property type="project" value="InterPro"/>
</dbReference>
<evidence type="ECO:0000256" key="6">
    <source>
        <dbReference type="SAM" id="MobiDB-lite"/>
    </source>
</evidence>
<evidence type="ECO:0000256" key="3">
    <source>
        <dbReference type="ARBA" id="ARBA00023125"/>
    </source>
</evidence>
<dbReference type="Proteomes" id="UP000219369">
    <property type="component" value="Unassembled WGS sequence"/>
</dbReference>
<evidence type="ECO:0000259" key="7">
    <source>
        <dbReference type="PROSITE" id="PS50217"/>
    </source>
</evidence>
<evidence type="ECO:0000256" key="1">
    <source>
        <dbReference type="ARBA" id="ARBA00004123"/>
    </source>
</evidence>
<dbReference type="SMART" id="SM00338">
    <property type="entry name" value="BRLZ"/>
    <property type="match status" value="1"/>
</dbReference>
<comment type="subcellular location">
    <subcellularLocation>
        <location evidence="1">Nucleus</location>
    </subcellularLocation>
</comment>
<accession>A0A2H3TMN8</accession>
<dbReference type="GO" id="GO:0003677">
    <property type="term" value="F:DNA binding"/>
    <property type="evidence" value="ECO:0007669"/>
    <property type="project" value="UniProtKB-KW"/>
</dbReference>
<dbReference type="VEuPathDB" id="FungiDB:FOXG_07006"/>
<keyword evidence="3" id="KW-0238">DNA-binding</keyword>
<evidence type="ECO:0000256" key="2">
    <source>
        <dbReference type="ARBA" id="ARBA00023015"/>
    </source>
</evidence>
<feature type="region of interest" description="Disordered" evidence="6">
    <location>
        <begin position="86"/>
        <end position="192"/>
    </location>
</feature>
<feature type="domain" description="BZIP" evidence="7">
    <location>
        <begin position="194"/>
        <end position="257"/>
    </location>
</feature>
<dbReference type="EMBL" id="FMJY01000007">
    <property type="protein sequence ID" value="SCO88945.1"/>
    <property type="molecule type" value="Genomic_DNA"/>
</dbReference>
<dbReference type="CDD" id="cd14687">
    <property type="entry name" value="bZIP_ATF2"/>
    <property type="match status" value="1"/>
</dbReference>
<feature type="compositionally biased region" description="Polar residues" evidence="6">
    <location>
        <begin position="176"/>
        <end position="188"/>
    </location>
</feature>
<organism evidence="8 9">
    <name type="scientific">Fusarium oxysporum</name>
    <name type="common">Fusarium vascular wilt</name>
    <dbReference type="NCBI Taxonomy" id="5507"/>
    <lineage>
        <taxon>Eukaryota</taxon>
        <taxon>Fungi</taxon>
        <taxon>Dikarya</taxon>
        <taxon>Ascomycota</taxon>
        <taxon>Pezizomycotina</taxon>
        <taxon>Sordariomycetes</taxon>
        <taxon>Hypocreomycetidae</taxon>
        <taxon>Hypocreales</taxon>
        <taxon>Nectriaceae</taxon>
        <taxon>Fusarium</taxon>
        <taxon>Fusarium oxysporum species complex</taxon>
    </lineage>
</organism>
<keyword evidence="5" id="KW-0539">Nucleus</keyword>
<dbReference type="AlphaFoldDB" id="A0A2H3TMN8"/>
<reference evidence="9" key="1">
    <citation type="submission" date="2016-09" db="EMBL/GenBank/DDBJ databases">
        <authorList>
            <person name="Guldener U."/>
        </authorList>
    </citation>
    <scope>NUCLEOTIDE SEQUENCE [LARGE SCALE GENOMIC DNA]</scope>
    <source>
        <strain evidence="9">V64-1</strain>
    </source>
</reference>
<dbReference type="PANTHER" id="PTHR19304">
    <property type="entry name" value="CYCLIC-AMP RESPONSE ELEMENT BINDING PROTEIN"/>
    <property type="match status" value="1"/>
</dbReference>
<feature type="region of interest" description="Disordered" evidence="6">
    <location>
        <begin position="217"/>
        <end position="237"/>
    </location>
</feature>
<dbReference type="VEuPathDB" id="FungiDB:FOIG_06891"/>
<gene>
    <name evidence="8" type="ORF">FRV6_13073</name>
</gene>
<evidence type="ECO:0000256" key="4">
    <source>
        <dbReference type="ARBA" id="ARBA00023163"/>
    </source>
</evidence>
<dbReference type="PROSITE" id="PS00036">
    <property type="entry name" value="BZIP_BASIC"/>
    <property type="match status" value="1"/>
</dbReference>
<dbReference type="InterPro" id="IPR004827">
    <property type="entry name" value="bZIP"/>
</dbReference>
<feature type="compositionally biased region" description="Polar residues" evidence="6">
    <location>
        <begin position="86"/>
        <end position="104"/>
    </location>
</feature>
<dbReference type="InterPro" id="IPR002112">
    <property type="entry name" value="Leuzip_Jun"/>
</dbReference>
<dbReference type="VEuPathDB" id="FungiDB:FOMG_18995"/>
<evidence type="ECO:0000256" key="5">
    <source>
        <dbReference type="ARBA" id="ARBA00023242"/>
    </source>
</evidence>
<dbReference type="Pfam" id="PF07716">
    <property type="entry name" value="bZIP_2"/>
    <property type="match status" value="1"/>
</dbReference>
<proteinExistence type="predicted"/>
<dbReference type="GO" id="GO:0005634">
    <property type="term" value="C:nucleus"/>
    <property type="evidence" value="ECO:0007669"/>
    <property type="project" value="UniProtKB-SubCell"/>
</dbReference>
<dbReference type="SUPFAM" id="SSF57959">
    <property type="entry name" value="Leucine zipper domain"/>
    <property type="match status" value="1"/>
</dbReference>
<name>A0A2H3TMN8_FUSOX</name>
<dbReference type="PROSITE" id="PS50217">
    <property type="entry name" value="BZIP"/>
    <property type="match status" value="1"/>
</dbReference>
<dbReference type="VEuPathDB" id="FungiDB:FOC4_g10007004"/>
<keyword evidence="2" id="KW-0805">Transcription regulation</keyword>
<dbReference type="VEuPathDB" id="FungiDB:FOZG_17151"/>
<dbReference type="VEuPathDB" id="FungiDB:HZS61_009040"/>
<evidence type="ECO:0000313" key="8">
    <source>
        <dbReference type="EMBL" id="SCO88945.1"/>
    </source>
</evidence>
<keyword evidence="4" id="KW-0804">Transcription</keyword>
<dbReference type="VEuPathDB" id="FungiDB:FOC1_g10004624"/>
<dbReference type="OrthoDB" id="295274at2759"/>
<protein>
    <recommendedName>
        <fullName evidence="7">BZIP domain-containing protein</fullName>
    </recommendedName>
</protein>
<dbReference type="InterPro" id="IPR046347">
    <property type="entry name" value="bZIP_sf"/>
</dbReference>
<feature type="compositionally biased region" description="Basic and acidic residues" evidence="6">
    <location>
        <begin position="159"/>
        <end position="169"/>
    </location>
</feature>